<protein>
    <submittedName>
        <fullName evidence="1">Uncharacterized protein</fullName>
    </submittedName>
</protein>
<dbReference type="AlphaFoldDB" id="A0ABD2PRZ2"/>
<dbReference type="EMBL" id="JBJKFK010003112">
    <property type="protein sequence ID" value="KAL3310253.1"/>
    <property type="molecule type" value="Genomic_DNA"/>
</dbReference>
<gene>
    <name evidence="1" type="ORF">Ciccas_011185</name>
</gene>
<organism evidence="1 2">
    <name type="scientific">Cichlidogyrus casuarinus</name>
    <dbReference type="NCBI Taxonomy" id="1844966"/>
    <lineage>
        <taxon>Eukaryota</taxon>
        <taxon>Metazoa</taxon>
        <taxon>Spiralia</taxon>
        <taxon>Lophotrochozoa</taxon>
        <taxon>Platyhelminthes</taxon>
        <taxon>Monogenea</taxon>
        <taxon>Monopisthocotylea</taxon>
        <taxon>Dactylogyridea</taxon>
        <taxon>Ancyrocephalidae</taxon>
        <taxon>Cichlidogyrus</taxon>
    </lineage>
</organism>
<comment type="caution">
    <text evidence="1">The sequence shown here is derived from an EMBL/GenBank/DDBJ whole genome shotgun (WGS) entry which is preliminary data.</text>
</comment>
<evidence type="ECO:0000313" key="1">
    <source>
        <dbReference type="EMBL" id="KAL3310253.1"/>
    </source>
</evidence>
<proteinExistence type="predicted"/>
<sequence length="169" mass="19768">MLLLMIQSGYTFKNRASLRGFQDFWVFDPPKINCKEQAKPEVIGLLLHRQNGIRIYGTDSKRQLIGSWLDNLIDDLWEPGIILKNGSVRMASSSDKDEAKSVFYEIRMHSSPWWMSEWDKDGQLNARFLVSRILGCLELIGYQFIADVNLYRSQYDKAFLLFRYFLVSL</sequence>
<dbReference type="Proteomes" id="UP001626550">
    <property type="component" value="Unassembled WGS sequence"/>
</dbReference>
<accession>A0ABD2PRZ2</accession>
<evidence type="ECO:0000313" key="2">
    <source>
        <dbReference type="Proteomes" id="UP001626550"/>
    </source>
</evidence>
<reference evidence="1 2" key="1">
    <citation type="submission" date="2024-11" db="EMBL/GenBank/DDBJ databases">
        <title>Adaptive evolution of stress response genes in parasites aligns with host niche diversity.</title>
        <authorList>
            <person name="Hahn C."/>
            <person name="Resl P."/>
        </authorList>
    </citation>
    <scope>NUCLEOTIDE SEQUENCE [LARGE SCALE GENOMIC DNA]</scope>
    <source>
        <strain evidence="1">EGGRZ-B1_66</strain>
        <tissue evidence="1">Body</tissue>
    </source>
</reference>
<keyword evidence="2" id="KW-1185">Reference proteome</keyword>
<name>A0ABD2PRZ2_9PLAT</name>